<dbReference type="Proteomes" id="UP000283269">
    <property type="component" value="Unassembled WGS sequence"/>
</dbReference>
<evidence type="ECO:0000313" key="2">
    <source>
        <dbReference type="Proteomes" id="UP000283269"/>
    </source>
</evidence>
<dbReference type="EMBL" id="NHYD01000855">
    <property type="protein sequence ID" value="PPQ93097.1"/>
    <property type="molecule type" value="Genomic_DNA"/>
</dbReference>
<dbReference type="InParanoid" id="A0A409XQV2"/>
<name>A0A409XQV2_PSICY</name>
<gene>
    <name evidence="1" type="ORF">CVT25_003129</name>
</gene>
<sequence length="167" mass="20417">MPAILALYAQALQRRIELRQRHKRRQLLHIRRLLQMKLQPLDIPRMPRRHTKLLHHRRRAVQRTEQRQRRVADLRLVLTFHDQSRNPRLRLEEPHQHLRLEVRIGELLQPELVPVQNPPLNRVSMLPRRPMVEILQDVQLLEVYRQAKGDHDPREVVRFQIQLWRKS</sequence>
<comment type="caution">
    <text evidence="1">The sequence shown here is derived from an EMBL/GenBank/DDBJ whole genome shotgun (WGS) entry which is preliminary data.</text>
</comment>
<accession>A0A409XQV2</accession>
<proteinExistence type="predicted"/>
<protein>
    <submittedName>
        <fullName evidence="1">Uncharacterized protein</fullName>
    </submittedName>
</protein>
<dbReference type="AlphaFoldDB" id="A0A409XQV2"/>
<evidence type="ECO:0000313" key="1">
    <source>
        <dbReference type="EMBL" id="PPQ93097.1"/>
    </source>
</evidence>
<organism evidence="1 2">
    <name type="scientific">Psilocybe cyanescens</name>
    <dbReference type="NCBI Taxonomy" id="93625"/>
    <lineage>
        <taxon>Eukaryota</taxon>
        <taxon>Fungi</taxon>
        <taxon>Dikarya</taxon>
        <taxon>Basidiomycota</taxon>
        <taxon>Agaricomycotina</taxon>
        <taxon>Agaricomycetes</taxon>
        <taxon>Agaricomycetidae</taxon>
        <taxon>Agaricales</taxon>
        <taxon>Agaricineae</taxon>
        <taxon>Strophariaceae</taxon>
        <taxon>Psilocybe</taxon>
    </lineage>
</organism>
<reference evidence="1 2" key="1">
    <citation type="journal article" date="2018" name="Evol. Lett.">
        <title>Horizontal gene cluster transfer increased hallucinogenic mushroom diversity.</title>
        <authorList>
            <person name="Reynolds H.T."/>
            <person name="Vijayakumar V."/>
            <person name="Gluck-Thaler E."/>
            <person name="Korotkin H.B."/>
            <person name="Matheny P.B."/>
            <person name="Slot J.C."/>
        </authorList>
    </citation>
    <scope>NUCLEOTIDE SEQUENCE [LARGE SCALE GENOMIC DNA]</scope>
    <source>
        <strain evidence="1 2">2631</strain>
    </source>
</reference>
<keyword evidence="2" id="KW-1185">Reference proteome</keyword>